<dbReference type="SUPFAM" id="SSF55811">
    <property type="entry name" value="Nudix"/>
    <property type="match status" value="1"/>
</dbReference>
<dbReference type="STRING" id="1246637.MTBBW1_2310012"/>
<dbReference type="InterPro" id="IPR020084">
    <property type="entry name" value="NUDIX_hydrolase_CS"/>
</dbReference>
<reference evidence="4 5" key="1">
    <citation type="submission" date="2017-03" db="EMBL/GenBank/DDBJ databases">
        <authorList>
            <person name="Afonso C.L."/>
            <person name="Miller P.J."/>
            <person name="Scott M.A."/>
            <person name="Spackman E."/>
            <person name="Goraichik I."/>
            <person name="Dimitrov K.M."/>
            <person name="Suarez D.L."/>
            <person name="Swayne D.E."/>
        </authorList>
    </citation>
    <scope>NUCLEOTIDE SEQUENCE [LARGE SCALE GENOMIC DNA]</scope>
    <source>
        <strain evidence="4">PRJEB14757</strain>
    </source>
</reference>
<dbReference type="PROSITE" id="PS51462">
    <property type="entry name" value="NUDIX"/>
    <property type="match status" value="1"/>
</dbReference>
<dbReference type="InterPro" id="IPR020476">
    <property type="entry name" value="Nudix_hydrolase"/>
</dbReference>
<organism evidence="4 5">
    <name type="scientific">Desulfamplus magnetovallimortis</name>
    <dbReference type="NCBI Taxonomy" id="1246637"/>
    <lineage>
        <taxon>Bacteria</taxon>
        <taxon>Pseudomonadati</taxon>
        <taxon>Thermodesulfobacteriota</taxon>
        <taxon>Desulfobacteria</taxon>
        <taxon>Desulfobacterales</taxon>
        <taxon>Desulfobacteraceae</taxon>
        <taxon>Desulfamplus</taxon>
    </lineage>
</organism>
<dbReference type="InterPro" id="IPR015797">
    <property type="entry name" value="NUDIX_hydrolase-like_dom_sf"/>
</dbReference>
<dbReference type="PROSITE" id="PS00893">
    <property type="entry name" value="NUDIX_BOX"/>
    <property type="match status" value="1"/>
</dbReference>
<dbReference type="Proteomes" id="UP000191931">
    <property type="component" value="Unassembled WGS sequence"/>
</dbReference>
<dbReference type="CDD" id="cd04673">
    <property type="entry name" value="NUDIX_ADPRase"/>
    <property type="match status" value="1"/>
</dbReference>
<dbReference type="RefSeq" id="WP_245809549.1">
    <property type="nucleotide sequence ID" value="NZ_LT828562.1"/>
</dbReference>
<dbReference type="PANTHER" id="PTHR43736:SF1">
    <property type="entry name" value="DIHYDRONEOPTERIN TRIPHOSPHATE DIPHOSPHATASE"/>
    <property type="match status" value="1"/>
</dbReference>
<dbReference type="EC" id="3.6.1.13" evidence="4"/>
<sequence>MQSSRYPKQPTLAVGAIVFKAQKVLLVKRGKAPAKGVWAIPGGRVKLGETLKLAAQREVLEETGITIKAGEPVYSFELIEYDENGAVKFHY</sequence>
<dbReference type="GO" id="GO:0047631">
    <property type="term" value="F:ADP-ribose diphosphatase activity"/>
    <property type="evidence" value="ECO:0007669"/>
    <property type="project" value="UniProtKB-EC"/>
</dbReference>
<keyword evidence="1 2" id="KW-0378">Hydrolase</keyword>
<dbReference type="Pfam" id="PF00293">
    <property type="entry name" value="NUDIX"/>
    <property type="match status" value="1"/>
</dbReference>
<accession>A0A1W1HDJ1</accession>
<dbReference type="PRINTS" id="PR00502">
    <property type="entry name" value="NUDIXFAMILY"/>
</dbReference>
<gene>
    <name evidence="4" type="ORF">MTBBW1_2310012</name>
</gene>
<protein>
    <submittedName>
        <fullName evidence="4">ADP-ribose pyrophosphatase</fullName>
        <ecNumber evidence="4">3.6.1.13</ecNumber>
    </submittedName>
</protein>
<name>A0A1W1HDJ1_9BACT</name>
<dbReference type="Gene3D" id="3.90.79.10">
    <property type="entry name" value="Nucleoside Triphosphate Pyrophosphohydrolase"/>
    <property type="match status" value="1"/>
</dbReference>
<proteinExistence type="inferred from homology"/>
<comment type="similarity">
    <text evidence="2">Belongs to the Nudix hydrolase family.</text>
</comment>
<evidence type="ECO:0000256" key="1">
    <source>
        <dbReference type="ARBA" id="ARBA00022801"/>
    </source>
</evidence>
<evidence type="ECO:0000256" key="2">
    <source>
        <dbReference type="RuleBase" id="RU003476"/>
    </source>
</evidence>
<dbReference type="EMBL" id="FWEV01000148">
    <property type="protein sequence ID" value="SLM30564.1"/>
    <property type="molecule type" value="Genomic_DNA"/>
</dbReference>
<keyword evidence="5" id="KW-1185">Reference proteome</keyword>
<dbReference type="PANTHER" id="PTHR43736">
    <property type="entry name" value="ADP-RIBOSE PYROPHOSPHATASE"/>
    <property type="match status" value="1"/>
</dbReference>
<feature type="domain" description="Nudix hydrolase" evidence="3">
    <location>
        <begin position="9"/>
        <end position="91"/>
    </location>
</feature>
<dbReference type="InterPro" id="IPR000086">
    <property type="entry name" value="NUDIX_hydrolase_dom"/>
</dbReference>
<evidence type="ECO:0000313" key="4">
    <source>
        <dbReference type="EMBL" id="SLM30564.1"/>
    </source>
</evidence>
<evidence type="ECO:0000259" key="3">
    <source>
        <dbReference type="PROSITE" id="PS51462"/>
    </source>
</evidence>
<evidence type="ECO:0000313" key="5">
    <source>
        <dbReference type="Proteomes" id="UP000191931"/>
    </source>
</evidence>
<dbReference type="AlphaFoldDB" id="A0A1W1HDJ1"/>